<organism evidence="2 3">
    <name type="scientific">Erythrobacter westpacificensis</name>
    <dbReference type="NCBI Taxonomy" id="1055231"/>
    <lineage>
        <taxon>Bacteria</taxon>
        <taxon>Pseudomonadati</taxon>
        <taxon>Pseudomonadota</taxon>
        <taxon>Alphaproteobacteria</taxon>
        <taxon>Sphingomonadales</taxon>
        <taxon>Erythrobacteraceae</taxon>
        <taxon>Erythrobacter/Porphyrobacter group</taxon>
        <taxon>Erythrobacter</taxon>
    </lineage>
</organism>
<dbReference type="InterPro" id="IPR044843">
    <property type="entry name" value="Trans_IPPS_bact-type"/>
</dbReference>
<proteinExistence type="predicted"/>
<keyword evidence="1" id="KW-0808">Transferase</keyword>
<reference evidence="3" key="1">
    <citation type="journal article" date="2019" name="Int. J. Syst. Evol. Microbiol.">
        <title>The Global Catalogue of Microorganisms (GCM) 10K type strain sequencing project: providing services to taxonomists for standard genome sequencing and annotation.</title>
        <authorList>
            <consortium name="The Broad Institute Genomics Platform"/>
            <consortium name="The Broad Institute Genome Sequencing Center for Infectious Disease"/>
            <person name="Wu L."/>
            <person name="Ma J."/>
        </authorList>
    </citation>
    <scope>NUCLEOTIDE SEQUENCE [LARGE SCALE GENOMIC DNA]</scope>
    <source>
        <strain evidence="3">JCM 18014</strain>
    </source>
</reference>
<name>A0ABP9K3R2_9SPHN</name>
<dbReference type="PROSITE" id="PS01044">
    <property type="entry name" value="SQUALEN_PHYTOEN_SYN_1"/>
    <property type="match status" value="1"/>
</dbReference>
<dbReference type="SFLD" id="SFLDG01018">
    <property type="entry name" value="Squalene/Phytoene_Synthase_Lik"/>
    <property type="match status" value="1"/>
</dbReference>
<keyword evidence="3" id="KW-1185">Reference proteome</keyword>
<dbReference type="PANTHER" id="PTHR31480">
    <property type="entry name" value="BIFUNCTIONAL LYCOPENE CYCLASE/PHYTOENE SYNTHASE"/>
    <property type="match status" value="1"/>
</dbReference>
<evidence type="ECO:0000256" key="1">
    <source>
        <dbReference type="ARBA" id="ARBA00022679"/>
    </source>
</evidence>
<dbReference type="Proteomes" id="UP001500518">
    <property type="component" value="Unassembled WGS sequence"/>
</dbReference>
<dbReference type="PROSITE" id="PS01045">
    <property type="entry name" value="SQUALEN_PHYTOEN_SYN_2"/>
    <property type="match status" value="1"/>
</dbReference>
<dbReference type="InterPro" id="IPR019845">
    <property type="entry name" value="Squalene/phytoene_synthase_CS"/>
</dbReference>
<protein>
    <submittedName>
        <fullName evidence="2">Phytoene/squalene synthase family protein</fullName>
    </submittedName>
</protein>
<gene>
    <name evidence="2" type="ORF">GCM10023208_05650</name>
</gene>
<evidence type="ECO:0000313" key="3">
    <source>
        <dbReference type="Proteomes" id="UP001500518"/>
    </source>
</evidence>
<accession>A0ABP9K3R2</accession>
<sequence>MSTRRIRPRPLVASQLVKATPRQAGGGRSRAALVARASESIAEGSKSFTVASWLFDKATRERAHLLYAWCRRCDDIADGQEYGFRDGARDLKLEQASAKDRVEAIRVLTHRALDGQPTADLAFDALGLVAAETGITREMCDDVIDGFALDADGWRPRTEGDLMRYCYHVAGAVGVMMAKVMGVPSDATETLDRACDLGLAFQLNNIARDIWDDDAAGRCYIPEEWLVEMDIPPGQLMKPAYREELVQLAGRLVGIARVHDAQARIGAGRLKFRQRWAVLSAANIYGAIGEKVVARGDAAWDHRVRVSFPAKLGHVARALKETVRGSYPPQFEPKWTRGQLLVAARMAGPVAGVPDTPLRDEGIRRKDD</sequence>
<dbReference type="InterPro" id="IPR008949">
    <property type="entry name" value="Isoprenoid_synthase_dom_sf"/>
</dbReference>
<dbReference type="SUPFAM" id="SSF48576">
    <property type="entry name" value="Terpenoid synthases"/>
    <property type="match status" value="1"/>
</dbReference>
<dbReference type="RefSeq" id="WP_346031624.1">
    <property type="nucleotide sequence ID" value="NZ_BAABHV010000005.1"/>
</dbReference>
<dbReference type="EMBL" id="BAABHV010000005">
    <property type="protein sequence ID" value="GAA5048439.1"/>
    <property type="molecule type" value="Genomic_DNA"/>
</dbReference>
<dbReference type="SFLD" id="SFLDS00005">
    <property type="entry name" value="Isoprenoid_Synthase_Type_I"/>
    <property type="match status" value="1"/>
</dbReference>
<dbReference type="Pfam" id="PF00494">
    <property type="entry name" value="SQS_PSY"/>
    <property type="match status" value="1"/>
</dbReference>
<dbReference type="InterPro" id="IPR033904">
    <property type="entry name" value="Trans_IPPS_HH"/>
</dbReference>
<dbReference type="SFLD" id="SFLDG01212">
    <property type="entry name" value="Phytoene_synthase_like"/>
    <property type="match status" value="1"/>
</dbReference>
<dbReference type="Gene3D" id="1.10.600.10">
    <property type="entry name" value="Farnesyl Diphosphate Synthase"/>
    <property type="match status" value="1"/>
</dbReference>
<evidence type="ECO:0000313" key="2">
    <source>
        <dbReference type="EMBL" id="GAA5048439.1"/>
    </source>
</evidence>
<dbReference type="CDD" id="cd00683">
    <property type="entry name" value="Trans_IPPS_HH"/>
    <property type="match status" value="1"/>
</dbReference>
<comment type="caution">
    <text evidence="2">The sequence shown here is derived from an EMBL/GenBank/DDBJ whole genome shotgun (WGS) entry which is preliminary data.</text>
</comment>
<dbReference type="InterPro" id="IPR002060">
    <property type="entry name" value="Squ/phyt_synthse"/>
</dbReference>